<dbReference type="Proteomes" id="UP000295310">
    <property type="component" value="Unassembled WGS sequence"/>
</dbReference>
<sequence>MKFKFSIIGIVALLFALFVMDTWNNGFDLWKLLGIIVLAVFLFWVDHKLERPVSRDSIRQNIKYRRK</sequence>
<proteinExistence type="predicted"/>
<comment type="caution">
    <text evidence="2">The sequence shown here is derived from an EMBL/GenBank/DDBJ whole genome shotgun (WGS) entry which is preliminary data.</text>
</comment>
<evidence type="ECO:0000313" key="2">
    <source>
        <dbReference type="EMBL" id="TDL98313.1"/>
    </source>
</evidence>
<dbReference type="OrthoDB" id="2418269at2"/>
<dbReference type="EMBL" id="SCWA01000005">
    <property type="protein sequence ID" value="TDL98313.1"/>
    <property type="molecule type" value="Genomic_DNA"/>
</dbReference>
<organism evidence="2 3">
    <name type="scientific">Macrococcus brunensis</name>
    <dbReference type="NCBI Taxonomy" id="198483"/>
    <lineage>
        <taxon>Bacteria</taxon>
        <taxon>Bacillati</taxon>
        <taxon>Bacillota</taxon>
        <taxon>Bacilli</taxon>
        <taxon>Bacillales</taxon>
        <taxon>Staphylococcaceae</taxon>
        <taxon>Macrococcus</taxon>
    </lineage>
</organism>
<name>A0A4R6BF09_9STAP</name>
<keyword evidence="1" id="KW-1133">Transmembrane helix</keyword>
<protein>
    <submittedName>
        <fullName evidence="2">Uncharacterized protein</fullName>
    </submittedName>
</protein>
<dbReference type="AlphaFoldDB" id="A0A4R6BF09"/>
<dbReference type="RefSeq" id="WP_133431552.1">
    <property type="nucleotide sequence ID" value="NZ_CP092172.1"/>
</dbReference>
<feature type="transmembrane region" description="Helical" evidence="1">
    <location>
        <begin position="29"/>
        <end position="45"/>
    </location>
</feature>
<accession>A0A4R6BF09</accession>
<keyword evidence="1" id="KW-0472">Membrane</keyword>
<feature type="transmembrane region" description="Helical" evidence="1">
    <location>
        <begin position="5"/>
        <end position="23"/>
    </location>
</feature>
<keyword evidence="1" id="KW-0812">Transmembrane</keyword>
<reference evidence="2 3" key="1">
    <citation type="submission" date="2019-01" db="EMBL/GenBank/DDBJ databases">
        <title>Draft genome sequences of the type strains of six Macrococcus species.</title>
        <authorList>
            <person name="Mazhar S."/>
            <person name="Altermann E."/>
            <person name="Hill C."/>
            <person name="Mcauliffe O."/>
        </authorList>
    </citation>
    <scope>NUCLEOTIDE SEQUENCE [LARGE SCALE GENOMIC DNA]</scope>
    <source>
        <strain evidence="2 3">CCM4811</strain>
    </source>
</reference>
<evidence type="ECO:0000313" key="3">
    <source>
        <dbReference type="Proteomes" id="UP000295310"/>
    </source>
</evidence>
<keyword evidence="3" id="KW-1185">Reference proteome</keyword>
<evidence type="ECO:0000256" key="1">
    <source>
        <dbReference type="SAM" id="Phobius"/>
    </source>
</evidence>
<gene>
    <name evidence="2" type="ORF">ERX27_04020</name>
</gene>